<feature type="domain" description="SusD-like N-terminal" evidence="7">
    <location>
        <begin position="26"/>
        <end position="223"/>
    </location>
</feature>
<name>A0A561PTD1_9BACT</name>
<evidence type="ECO:0000313" key="9">
    <source>
        <dbReference type="Proteomes" id="UP000320811"/>
    </source>
</evidence>
<dbReference type="SUPFAM" id="SSF48452">
    <property type="entry name" value="TPR-like"/>
    <property type="match status" value="1"/>
</dbReference>
<evidence type="ECO:0000256" key="2">
    <source>
        <dbReference type="ARBA" id="ARBA00006275"/>
    </source>
</evidence>
<evidence type="ECO:0000259" key="6">
    <source>
        <dbReference type="Pfam" id="PF07980"/>
    </source>
</evidence>
<dbReference type="InterPro" id="IPR011990">
    <property type="entry name" value="TPR-like_helical_dom_sf"/>
</dbReference>
<dbReference type="InterPro" id="IPR033985">
    <property type="entry name" value="SusD-like_N"/>
</dbReference>
<dbReference type="OrthoDB" id="5694214at2"/>
<keyword evidence="9" id="KW-1185">Reference proteome</keyword>
<proteinExistence type="inferred from homology"/>
<evidence type="ECO:0000256" key="3">
    <source>
        <dbReference type="ARBA" id="ARBA00022729"/>
    </source>
</evidence>
<comment type="caution">
    <text evidence="8">The sequence shown here is derived from an EMBL/GenBank/DDBJ whole genome shotgun (WGS) entry which is preliminary data.</text>
</comment>
<evidence type="ECO:0000256" key="5">
    <source>
        <dbReference type="ARBA" id="ARBA00023237"/>
    </source>
</evidence>
<dbReference type="RefSeq" id="WP_145668939.1">
    <property type="nucleotide sequence ID" value="NZ_VIWO01000003.1"/>
</dbReference>
<dbReference type="Gene3D" id="1.25.40.390">
    <property type="match status" value="1"/>
</dbReference>
<evidence type="ECO:0000256" key="1">
    <source>
        <dbReference type="ARBA" id="ARBA00004442"/>
    </source>
</evidence>
<dbReference type="PROSITE" id="PS51257">
    <property type="entry name" value="PROKAR_LIPOPROTEIN"/>
    <property type="match status" value="1"/>
</dbReference>
<evidence type="ECO:0000259" key="7">
    <source>
        <dbReference type="Pfam" id="PF14322"/>
    </source>
</evidence>
<protein>
    <submittedName>
        <fullName evidence="8">Putative outer membrane starch-binding protein</fullName>
    </submittedName>
</protein>
<dbReference type="InterPro" id="IPR012944">
    <property type="entry name" value="SusD_RagB_dom"/>
</dbReference>
<dbReference type="EMBL" id="VIWO01000003">
    <property type="protein sequence ID" value="TWF41389.1"/>
    <property type="molecule type" value="Genomic_DNA"/>
</dbReference>
<reference evidence="8 9" key="1">
    <citation type="submission" date="2019-06" db="EMBL/GenBank/DDBJ databases">
        <title>Sorghum-associated microbial communities from plants grown in Nebraska, USA.</title>
        <authorList>
            <person name="Schachtman D."/>
        </authorList>
    </citation>
    <scope>NUCLEOTIDE SEQUENCE [LARGE SCALE GENOMIC DNA]</scope>
    <source>
        <strain evidence="8 9">1209</strain>
    </source>
</reference>
<comment type="subcellular location">
    <subcellularLocation>
        <location evidence="1">Cell outer membrane</location>
    </subcellularLocation>
</comment>
<keyword evidence="4" id="KW-0472">Membrane</keyword>
<feature type="domain" description="RagB/SusD" evidence="6">
    <location>
        <begin position="285"/>
        <end position="516"/>
    </location>
</feature>
<comment type="similarity">
    <text evidence="2">Belongs to the SusD family.</text>
</comment>
<evidence type="ECO:0000313" key="8">
    <source>
        <dbReference type="EMBL" id="TWF41389.1"/>
    </source>
</evidence>
<dbReference type="Pfam" id="PF14322">
    <property type="entry name" value="SusD-like_3"/>
    <property type="match status" value="1"/>
</dbReference>
<gene>
    <name evidence="8" type="ORF">FHW36_103193</name>
</gene>
<keyword evidence="5" id="KW-0998">Cell outer membrane</keyword>
<dbReference type="Pfam" id="PF07980">
    <property type="entry name" value="SusD_RagB"/>
    <property type="match status" value="1"/>
</dbReference>
<dbReference type="GO" id="GO:0009279">
    <property type="term" value="C:cell outer membrane"/>
    <property type="evidence" value="ECO:0007669"/>
    <property type="project" value="UniProtKB-SubCell"/>
</dbReference>
<sequence length="516" mass="57490">MKKYQQLLILVGIAMIIGSGCGKNVLDVTPPDKLASSLFWKTPDDADKALTGLYNTLYASSGGYATSQYTVFAWDNFTDDSYGQYNYGGGLDALTGGITPQSGDFVLSYYTNCYQAIASVNSFLANVDKVLSGDKLTQYKGEAYFLRAFNYFWLAQLYGNTVIVTEDPFSLDYKSSRAKSDRDAVLKQVLTDLDAAIAALPDDAYGNGHAVKSTAQGYKVRVLLFQKNYAAAAALAQQIITGNKYSLNPSYAGNFYKPDQNNSKEIMFSVKYLRPNILHQDVAISVNLQRWKGEQGTQDLINEYEAADGKDTASSAVYVPGKPYEHRDPRMRQTFFFPGDTKAQGWPFTGALAIATPGKDSWTTGYYAVKKWLDPSLVDPDYGTIDDNDFVLLRFADVLLMYAEAQNEVAGPDASVYSAIKLVRNRSNMPDLPAGLSQTQMRAKIRHERRVEFALEGLRYFDLRRWGIAAQKLNGFVPNPLQPTIKTKYLPQYDFWPIPQTEIDRNAPVLIQNSGY</sequence>
<dbReference type="AlphaFoldDB" id="A0A561PTD1"/>
<keyword evidence="3" id="KW-0732">Signal</keyword>
<organism evidence="8 9">
    <name type="scientific">Chitinophaga polysaccharea</name>
    <dbReference type="NCBI Taxonomy" id="1293035"/>
    <lineage>
        <taxon>Bacteria</taxon>
        <taxon>Pseudomonadati</taxon>
        <taxon>Bacteroidota</taxon>
        <taxon>Chitinophagia</taxon>
        <taxon>Chitinophagales</taxon>
        <taxon>Chitinophagaceae</taxon>
        <taxon>Chitinophaga</taxon>
    </lineage>
</organism>
<accession>A0A561PTD1</accession>
<dbReference type="Proteomes" id="UP000320811">
    <property type="component" value="Unassembled WGS sequence"/>
</dbReference>
<evidence type="ECO:0000256" key="4">
    <source>
        <dbReference type="ARBA" id="ARBA00023136"/>
    </source>
</evidence>